<comment type="caution">
    <text evidence="2">The sequence shown here is derived from an EMBL/GenBank/DDBJ whole genome shotgun (WGS) entry which is preliminary data.</text>
</comment>
<sequence length="129" mass="15073">MKVIMTAIAALGSMTTFGGSAFADVSISIRFGSSPSVNTYRTYDSYRSNVRQPVYHNSYNQNYYNRDYYRPNTRSRVIVREVVPNYGRAWNYSTIPRNYPTSTQSVYNPYNVDLDGSRYIIEKRYIRVR</sequence>
<evidence type="ECO:0000313" key="3">
    <source>
        <dbReference type="Proteomes" id="UP000618445"/>
    </source>
</evidence>
<reference evidence="2 3" key="1">
    <citation type="journal article" date="2020" name="ISME J.">
        <title>Comparative genomics reveals insights into cyanobacterial evolution and habitat adaptation.</title>
        <authorList>
            <person name="Chen M.Y."/>
            <person name="Teng W.K."/>
            <person name="Zhao L."/>
            <person name="Hu C.X."/>
            <person name="Zhou Y.K."/>
            <person name="Han B.P."/>
            <person name="Song L.R."/>
            <person name="Shu W.S."/>
        </authorList>
    </citation>
    <scope>NUCLEOTIDE SEQUENCE [LARGE SCALE GENOMIC DNA]</scope>
    <source>
        <strain evidence="2 3">FACHB-1050</strain>
    </source>
</reference>
<dbReference type="Proteomes" id="UP000618445">
    <property type="component" value="Unassembled WGS sequence"/>
</dbReference>
<dbReference type="RefSeq" id="WP_190578772.1">
    <property type="nucleotide sequence ID" value="NZ_CAWPQU010000015.1"/>
</dbReference>
<keyword evidence="1" id="KW-0732">Signal</keyword>
<evidence type="ECO:0000256" key="1">
    <source>
        <dbReference type="SAM" id="SignalP"/>
    </source>
</evidence>
<organism evidence="2 3">
    <name type="scientific">Phormidium tenue FACHB-1050</name>
    <dbReference type="NCBI Taxonomy" id="2692857"/>
    <lineage>
        <taxon>Bacteria</taxon>
        <taxon>Bacillati</taxon>
        <taxon>Cyanobacteriota</taxon>
        <taxon>Cyanophyceae</taxon>
        <taxon>Oscillatoriophycideae</taxon>
        <taxon>Oscillatoriales</taxon>
        <taxon>Oscillatoriaceae</taxon>
        <taxon>Phormidium</taxon>
    </lineage>
</organism>
<keyword evidence="3" id="KW-1185">Reference proteome</keyword>
<accession>A0ABR8CEL6</accession>
<evidence type="ECO:0008006" key="4">
    <source>
        <dbReference type="Google" id="ProtNLM"/>
    </source>
</evidence>
<name>A0ABR8CEL6_9CYAN</name>
<feature type="chain" id="PRO_5046816097" description="CpcD" evidence="1">
    <location>
        <begin position="24"/>
        <end position="129"/>
    </location>
</feature>
<dbReference type="EMBL" id="JACJQY010000022">
    <property type="protein sequence ID" value="MBD2317969.1"/>
    <property type="molecule type" value="Genomic_DNA"/>
</dbReference>
<evidence type="ECO:0000313" key="2">
    <source>
        <dbReference type="EMBL" id="MBD2317969.1"/>
    </source>
</evidence>
<feature type="signal peptide" evidence="1">
    <location>
        <begin position="1"/>
        <end position="23"/>
    </location>
</feature>
<proteinExistence type="predicted"/>
<gene>
    <name evidence="2" type="ORF">H6G05_14075</name>
</gene>
<protein>
    <recommendedName>
        <fullName evidence="4">CpcD</fullName>
    </recommendedName>
</protein>